<protein>
    <recommendedName>
        <fullName evidence="2">DUF2341 domain-containing protein</fullName>
    </recommendedName>
</protein>
<organism evidence="1">
    <name type="scientific">marine sediment metagenome</name>
    <dbReference type="NCBI Taxonomy" id="412755"/>
    <lineage>
        <taxon>unclassified sequences</taxon>
        <taxon>metagenomes</taxon>
        <taxon>ecological metagenomes</taxon>
    </lineage>
</organism>
<proteinExistence type="predicted"/>
<accession>A0A0F9M5Z4</accession>
<evidence type="ECO:0000313" key="1">
    <source>
        <dbReference type="EMBL" id="KKM64647.1"/>
    </source>
</evidence>
<gene>
    <name evidence="1" type="ORF">LCGC14_1499270</name>
</gene>
<reference evidence="1" key="1">
    <citation type="journal article" date="2015" name="Nature">
        <title>Complex archaea that bridge the gap between prokaryotes and eukaryotes.</title>
        <authorList>
            <person name="Spang A."/>
            <person name="Saw J.H."/>
            <person name="Jorgensen S.L."/>
            <person name="Zaremba-Niedzwiedzka K."/>
            <person name="Martijn J."/>
            <person name="Lind A.E."/>
            <person name="van Eijk R."/>
            <person name="Schleper C."/>
            <person name="Guy L."/>
            <person name="Ettema T.J."/>
        </authorList>
    </citation>
    <scope>NUCLEOTIDE SEQUENCE</scope>
</reference>
<comment type="caution">
    <text evidence="1">The sequence shown here is derived from an EMBL/GenBank/DDBJ whole genome shotgun (WGS) entry which is preliminary data.</text>
</comment>
<dbReference type="AlphaFoldDB" id="A0A0F9M5Z4"/>
<sequence>MTRNRRVKTQMKSLTFILIVLLSSVMMFFPMNNGDPKTNFNEINDEFDNIESPRPSKISSASWWNGSWRYRRLINVTNPNVNFAFTNYTTSVVFNYTVHTVGTPDYEMNGDLSDIRIVQDGVLRKYYYKQDYPETDFVTVWFDVDIGKSPDHIDTDNIFLYFNGSAQESVDPDYYMDTASNNPENAMGWIRNGDFELDYVAGDKISGVYGWTYTNAPVLFFDDGTGELEGSANYVHKLTDSNDYQERAFGSWSFKWGDTGQYLTTESSPEDGHDFEGTLYTYPFIVPTVEGIGATLRLEVYRNFRSYTTNDAHLLGFFIRLCEAYSSDVDAHSQYLLKEQYRSTKSGLGTQEATVLDVISGSDLYDTRNDTSAPYEIDGEITGTISIDLDASDMGKLLFLEIGTYGKESGKHAAFTQVDNVTFNYEINTALNADVQEVAGDATFITKDVDGRIVPYAKVTIMEEYGTPTIIGPYETSKEDGSVGFSNVPYGNYNVSVNYTIPYSGLEEVVYDSRTISTEFLIDGTGKVYELILNMSTIDFEIVDYGGYPLTYGYINVSYSEGGAALDILQLQNDGKATFRWLNRSFYYYQVYYNNTDYSLNPTLLNASYIWRDNYAKYPDGDKHQFFTLDINENNQAPPSGQYNVKERIYTNNSITQISDIKLLNVSISIQNNEFLKNVSVYYIDSSDNTETLSHRIFFDDSYVGETSDIISIDLMTVFNSKLSSENRLAYGLLIDVWGQNSSICTGDIKINMTEAWHVQNKTIISILNLRVLGGGATISDAIVTIKSNTPILGQIVDTTVVSVKSRDSYTFSEINDLPFMYLAGYYYNFSVIWGEPPNDKHNFNVTVSDPDQWAPPDVVLWYNYSLLKYNFTLEFDIDMELIDPSEFNLKFDNLTSPESVVWEDNVSIQVFFNKTDNNWLTDSAVTAPDSIQLKIQLATEVLYTYNMDPTGSPGYYMKEFNSSMLSAGIAGVFYRLVITGAKNPYTLQGDEITTLYVKGKGTVLSFHDYNNVSVEISEISQTFGEPINLTVKYYNISNSPLTDAKLTYEWLGLDPIQFYEDPINVGYFTTTLDTSLAGVWGVRSILFTATLENYTTQNFLTSISITKRPTTLNGSDTVIFLTISVFALETEYMEFNYTDVLTSTRISNPEDASYTREKLDEGGNPIPGENKVGILNETADHRYILDLDTESMEVGDYFVFITLHKTNYELRNVVI</sequence>
<name>A0A0F9M5Z4_9ZZZZ</name>
<feature type="non-terminal residue" evidence="1">
    <location>
        <position position="1216"/>
    </location>
</feature>
<dbReference type="EMBL" id="LAZR01010861">
    <property type="protein sequence ID" value="KKM64647.1"/>
    <property type="molecule type" value="Genomic_DNA"/>
</dbReference>
<evidence type="ECO:0008006" key="2">
    <source>
        <dbReference type="Google" id="ProtNLM"/>
    </source>
</evidence>